<keyword evidence="3" id="KW-0808">Transferase</keyword>
<evidence type="ECO:0000256" key="5">
    <source>
        <dbReference type="ARBA" id="ARBA00023277"/>
    </source>
</evidence>
<proteinExistence type="inferred from homology"/>
<dbReference type="GO" id="GO:0006004">
    <property type="term" value="P:fucose metabolic process"/>
    <property type="evidence" value="ECO:0007669"/>
    <property type="project" value="UniProtKB-KW"/>
</dbReference>
<keyword evidence="2" id="KW-0328">Glycosyltransferase</keyword>
<keyword evidence="5" id="KW-0119">Carbohydrate metabolism</keyword>
<reference evidence="7 8" key="1">
    <citation type="submission" date="2024-11" db="EMBL/GenBank/DDBJ databases">
        <title>A near-complete genome assembly of Cinchona calisaya.</title>
        <authorList>
            <person name="Lian D.C."/>
            <person name="Zhao X.W."/>
            <person name="Wei L."/>
        </authorList>
    </citation>
    <scope>NUCLEOTIDE SEQUENCE [LARGE SCALE GENOMIC DNA]</scope>
    <source>
        <tissue evidence="7">Nenye</tissue>
    </source>
</reference>
<dbReference type="GO" id="GO:0016757">
    <property type="term" value="F:glycosyltransferase activity"/>
    <property type="evidence" value="ECO:0007669"/>
    <property type="project" value="UniProtKB-KW"/>
</dbReference>
<comment type="caution">
    <text evidence="7">The sequence shown here is derived from an EMBL/GenBank/DDBJ whole genome shotgun (WGS) entry which is preliminary data.</text>
</comment>
<dbReference type="Pfam" id="PF10250">
    <property type="entry name" value="O-FucT"/>
    <property type="match status" value="2"/>
</dbReference>
<accession>A0ABD2ZPC8</accession>
<dbReference type="InterPro" id="IPR019378">
    <property type="entry name" value="GDP-Fuc_O-FucTrfase"/>
</dbReference>
<gene>
    <name evidence="7" type="ORF">ACH5RR_018184</name>
</gene>
<evidence type="ECO:0000256" key="6">
    <source>
        <dbReference type="ARBA" id="ARBA00030350"/>
    </source>
</evidence>
<evidence type="ECO:0000313" key="8">
    <source>
        <dbReference type="Proteomes" id="UP001630127"/>
    </source>
</evidence>
<dbReference type="PANTHER" id="PTHR31933:SF4">
    <property type="entry name" value="O-FUCOSYLTRANSFERASE 8"/>
    <property type="match status" value="1"/>
</dbReference>
<organism evidence="7 8">
    <name type="scientific">Cinchona calisaya</name>
    <dbReference type="NCBI Taxonomy" id="153742"/>
    <lineage>
        <taxon>Eukaryota</taxon>
        <taxon>Viridiplantae</taxon>
        <taxon>Streptophyta</taxon>
        <taxon>Embryophyta</taxon>
        <taxon>Tracheophyta</taxon>
        <taxon>Spermatophyta</taxon>
        <taxon>Magnoliopsida</taxon>
        <taxon>eudicotyledons</taxon>
        <taxon>Gunneridae</taxon>
        <taxon>Pentapetalae</taxon>
        <taxon>asterids</taxon>
        <taxon>lamiids</taxon>
        <taxon>Gentianales</taxon>
        <taxon>Rubiaceae</taxon>
        <taxon>Cinchonoideae</taxon>
        <taxon>Cinchoneae</taxon>
        <taxon>Cinchona</taxon>
    </lineage>
</organism>
<dbReference type="Proteomes" id="UP001630127">
    <property type="component" value="Unassembled WGS sequence"/>
</dbReference>
<comment type="similarity">
    <text evidence="1">Belongs to the glycosyltransferase GT106 family.</text>
</comment>
<sequence>MPEETNTGYRLEQKNSIKMYDRLLNLASSSLAEICNAVAVASLRNATLVIPKFLYSNLNCCQFGDIYQDDYFINMMENEVDIVKELPPELKLLDLEAIGSKVTDADLSKEATPDEYINKILPLILQNGVVHFLGFGNRLGFDPLPVELHQAGSLLIRRIRKYDVSRSILDKQLVGNFISDASSEGRHTLEDPSRRPSPEELRNLGRCPLTPEEVGLVLAALGFKSDAYIYLAGSEIYGGETRMHPLPASTQMWSQRNIFSHQVNLHHLRTSHLRIMYLCAMQLAALDFIACATADVFAITDREPAIIPGVWFLNILWWWACSNS</sequence>
<dbReference type="PANTHER" id="PTHR31933">
    <property type="entry name" value="O-FUCOSYLTRANSFERASE 2-RELATED"/>
    <property type="match status" value="1"/>
</dbReference>
<keyword evidence="4" id="KW-0294">Fucose metabolism</keyword>
<dbReference type="InterPro" id="IPR052272">
    <property type="entry name" value="GT106_glycosyltransferase"/>
</dbReference>
<dbReference type="AlphaFoldDB" id="A0ABD2ZPC8"/>
<name>A0ABD2ZPC8_9GENT</name>
<evidence type="ECO:0000256" key="4">
    <source>
        <dbReference type="ARBA" id="ARBA00023253"/>
    </source>
</evidence>
<keyword evidence="8" id="KW-1185">Reference proteome</keyword>
<evidence type="ECO:0000313" key="7">
    <source>
        <dbReference type="EMBL" id="KAL3520035.1"/>
    </source>
</evidence>
<evidence type="ECO:0000256" key="2">
    <source>
        <dbReference type="ARBA" id="ARBA00022676"/>
    </source>
</evidence>
<protein>
    <recommendedName>
        <fullName evidence="6">O-fucosyltransferase family protein</fullName>
    </recommendedName>
</protein>
<evidence type="ECO:0000256" key="3">
    <source>
        <dbReference type="ARBA" id="ARBA00022679"/>
    </source>
</evidence>
<dbReference type="EMBL" id="JBJUIK010000008">
    <property type="protein sequence ID" value="KAL3520035.1"/>
    <property type="molecule type" value="Genomic_DNA"/>
</dbReference>
<evidence type="ECO:0000256" key="1">
    <source>
        <dbReference type="ARBA" id="ARBA00007737"/>
    </source>
</evidence>